<name>A0A0C4YIJ1_9BURK</name>
<reference evidence="1 2" key="1">
    <citation type="journal article" date="2015" name="Genome Announc.">
        <title>Complete Genome Sequence of Cupriavidus basilensis 4G11, Isolated from the Oak Ridge Field Research Center Site.</title>
        <authorList>
            <person name="Ray J."/>
            <person name="Waters R.J."/>
            <person name="Skerker J.M."/>
            <person name="Kuehl J.V."/>
            <person name="Price M.N."/>
            <person name="Huang J."/>
            <person name="Chakraborty R."/>
            <person name="Arkin A.P."/>
            <person name="Deutschbauer A."/>
        </authorList>
    </citation>
    <scope>NUCLEOTIDE SEQUENCE [LARGE SCALE GENOMIC DNA]</scope>
    <source>
        <strain evidence="1">4G11</strain>
    </source>
</reference>
<evidence type="ECO:0000313" key="1">
    <source>
        <dbReference type="EMBL" id="AJG21639.1"/>
    </source>
</evidence>
<proteinExistence type="predicted"/>
<keyword evidence="2" id="KW-1185">Reference proteome</keyword>
<gene>
    <name evidence="1" type="ORF">RR42_s0041</name>
</gene>
<organism evidence="1 2">
    <name type="scientific">Cupriavidus basilensis</name>
    <dbReference type="NCBI Taxonomy" id="68895"/>
    <lineage>
        <taxon>Bacteria</taxon>
        <taxon>Pseudomonadati</taxon>
        <taxon>Pseudomonadota</taxon>
        <taxon>Betaproteobacteria</taxon>
        <taxon>Burkholderiales</taxon>
        <taxon>Burkholderiaceae</taxon>
        <taxon>Cupriavidus</taxon>
    </lineage>
</organism>
<evidence type="ECO:0000313" key="2">
    <source>
        <dbReference type="Proteomes" id="UP000031843"/>
    </source>
</evidence>
<dbReference type="KEGG" id="cbw:RR42_s0041"/>
<dbReference type="AlphaFoldDB" id="A0A0C4YIJ1"/>
<dbReference type="RefSeq" id="WP_269083428.1">
    <property type="nucleotide sequence ID" value="NZ_CP010537.1"/>
</dbReference>
<dbReference type="EMBL" id="CP010537">
    <property type="protein sequence ID" value="AJG21639.1"/>
    <property type="molecule type" value="Genomic_DNA"/>
</dbReference>
<dbReference type="STRING" id="68895.RR42_s0041"/>
<sequence length="41" mass="4255">MPILLVVLALQALVPGATSFAALARYDNARTAACTRLDGLP</sequence>
<protein>
    <submittedName>
        <fullName evidence="1">Uncharacterized protein</fullName>
    </submittedName>
</protein>
<accession>A0A0C4YIJ1</accession>
<dbReference type="Proteomes" id="UP000031843">
    <property type="component" value="Chromosome secondary"/>
</dbReference>